<proteinExistence type="predicted"/>
<dbReference type="PANTHER" id="PTHR10340">
    <property type="entry name" value="SPHINGOMYELIN PHOSPHODIESTERASE"/>
    <property type="match status" value="1"/>
</dbReference>
<dbReference type="EMBL" id="JAATIS010000485">
    <property type="protein sequence ID" value="KAG2468755.1"/>
    <property type="molecule type" value="Genomic_DNA"/>
</dbReference>
<keyword evidence="2" id="KW-0325">Glycoprotein</keyword>
<dbReference type="Pfam" id="PF19272">
    <property type="entry name" value="ASMase_C"/>
    <property type="match status" value="1"/>
</dbReference>
<dbReference type="GO" id="GO:0005615">
    <property type="term" value="C:extracellular space"/>
    <property type="evidence" value="ECO:0007669"/>
    <property type="project" value="TreeGrafter"/>
</dbReference>
<feature type="non-terminal residue" evidence="4">
    <location>
        <position position="320"/>
    </location>
</feature>
<comment type="caution">
    <text evidence="4">The sequence shown here is derived from an EMBL/GenBank/DDBJ whole genome shotgun (WGS) entry which is preliminary data.</text>
</comment>
<dbReference type="GO" id="GO:0008081">
    <property type="term" value="F:phosphoric diester hydrolase activity"/>
    <property type="evidence" value="ECO:0007669"/>
    <property type="project" value="TreeGrafter"/>
</dbReference>
<dbReference type="PANTHER" id="PTHR10340:SF24">
    <property type="entry name" value="ACID SPHINGOMYELINASE-LIKE PHOSPHODIESTERASE 3A"/>
    <property type="match status" value="1"/>
</dbReference>
<sequence>MEALIGALERLSEKSERLGLQVSWIKTKIQTFNDLLGTVISNVSVCGGCVDLVERFTYLGSDIYVSGGFYSQMIDQNLRIISLNTNLYYSPNHETLGLPDPAGQFEWLEEVLQASLKNKEKVYIIAHVPVGYLPFTINTTAMRENFNEKLVEIFRNYSSIIVGQFFGHTHRDSIMVLHDTKGNPVNSLFVAPAVTPIKDFYELQTNNPGFRLYKYNLADYTLLDIWQYYMNLTEANEQKKADWKLEYIMTKDFNINDLQPKSLHDLVKNFEEPQSQEFQKYYRNFIVSYDQHIVCEGICKREQVCAIQFLDQESYTNCFR</sequence>
<dbReference type="FunFam" id="3.60.21.10:FF:000143">
    <property type="entry name" value="Acid sphingomyelinase-like phosphodiesterase"/>
    <property type="match status" value="1"/>
</dbReference>
<name>A0A8X7XGN5_POLSE</name>
<dbReference type="Gene3D" id="3.60.21.10">
    <property type="match status" value="1"/>
</dbReference>
<evidence type="ECO:0000313" key="5">
    <source>
        <dbReference type="Proteomes" id="UP000886611"/>
    </source>
</evidence>
<evidence type="ECO:0000259" key="3">
    <source>
        <dbReference type="Pfam" id="PF19272"/>
    </source>
</evidence>
<dbReference type="SUPFAM" id="SSF56300">
    <property type="entry name" value="Metallo-dependent phosphatases"/>
    <property type="match status" value="1"/>
</dbReference>
<keyword evidence="1" id="KW-0378">Hydrolase</keyword>
<reference evidence="4 5" key="1">
    <citation type="journal article" date="2021" name="Cell">
        <title>Tracing the genetic footprints of vertebrate landing in non-teleost ray-finned fishes.</title>
        <authorList>
            <person name="Bi X."/>
            <person name="Wang K."/>
            <person name="Yang L."/>
            <person name="Pan H."/>
            <person name="Jiang H."/>
            <person name="Wei Q."/>
            <person name="Fang M."/>
            <person name="Yu H."/>
            <person name="Zhu C."/>
            <person name="Cai Y."/>
            <person name="He Y."/>
            <person name="Gan X."/>
            <person name="Zeng H."/>
            <person name="Yu D."/>
            <person name="Zhu Y."/>
            <person name="Jiang H."/>
            <person name="Qiu Q."/>
            <person name="Yang H."/>
            <person name="Zhang Y.E."/>
            <person name="Wang W."/>
            <person name="Zhu M."/>
            <person name="He S."/>
            <person name="Zhang G."/>
        </authorList>
    </citation>
    <scope>NUCLEOTIDE SEQUENCE [LARGE SCALE GENOMIC DNA]</scope>
    <source>
        <strain evidence="4">Bchr_013</strain>
    </source>
</reference>
<dbReference type="Proteomes" id="UP000886611">
    <property type="component" value="Unassembled WGS sequence"/>
</dbReference>
<organism evidence="4 5">
    <name type="scientific">Polypterus senegalus</name>
    <name type="common">Senegal bichir</name>
    <dbReference type="NCBI Taxonomy" id="55291"/>
    <lineage>
        <taxon>Eukaryota</taxon>
        <taxon>Metazoa</taxon>
        <taxon>Chordata</taxon>
        <taxon>Craniata</taxon>
        <taxon>Vertebrata</taxon>
        <taxon>Euteleostomi</taxon>
        <taxon>Actinopterygii</taxon>
        <taxon>Polypteriformes</taxon>
        <taxon>Polypteridae</taxon>
        <taxon>Polypterus</taxon>
    </lineage>
</organism>
<dbReference type="InterPro" id="IPR045473">
    <property type="entry name" value="ASM_C"/>
</dbReference>
<dbReference type="InterPro" id="IPR029052">
    <property type="entry name" value="Metallo-depent_PP-like"/>
</dbReference>
<dbReference type="AlphaFoldDB" id="A0A8X7XGN5"/>
<gene>
    <name evidence="4" type="primary">Smpdl3a</name>
    <name evidence="4" type="ORF">GTO96_0015258</name>
</gene>
<protein>
    <submittedName>
        <fullName evidence="4">ASM3A phosphodiesterase</fullName>
    </submittedName>
</protein>
<accession>A0A8X7XGN5</accession>
<keyword evidence="5" id="KW-1185">Reference proteome</keyword>
<evidence type="ECO:0000256" key="1">
    <source>
        <dbReference type="ARBA" id="ARBA00022801"/>
    </source>
</evidence>
<feature type="domain" description="Sphingomyelin phosphodiesterase C-terminal" evidence="3">
    <location>
        <begin position="183"/>
        <end position="319"/>
    </location>
</feature>
<evidence type="ECO:0000256" key="2">
    <source>
        <dbReference type="ARBA" id="ARBA00023180"/>
    </source>
</evidence>
<feature type="non-terminal residue" evidence="4">
    <location>
        <position position="1"/>
    </location>
</feature>
<evidence type="ECO:0000313" key="4">
    <source>
        <dbReference type="EMBL" id="KAG2468755.1"/>
    </source>
</evidence>